<dbReference type="InterPro" id="IPR013658">
    <property type="entry name" value="SGL"/>
</dbReference>
<feature type="chain" id="PRO_5010817871" description="Regucalcin" evidence="16">
    <location>
        <begin position="22"/>
        <end position="329"/>
    </location>
</feature>
<dbReference type="RefSeq" id="XP_018333440.1">
    <property type="nucleotide sequence ID" value="XM_018477938.1"/>
</dbReference>
<evidence type="ECO:0000313" key="20">
    <source>
        <dbReference type="RefSeq" id="XP_018333441.1"/>
    </source>
</evidence>
<feature type="binding site" evidence="15">
    <location>
        <position position="232"/>
    </location>
    <ligand>
        <name>a divalent metal cation</name>
        <dbReference type="ChEBI" id="CHEBI:60240"/>
    </ligand>
</feature>
<dbReference type="PANTHER" id="PTHR10907">
    <property type="entry name" value="REGUCALCIN"/>
    <property type="match status" value="1"/>
</dbReference>
<dbReference type="GO" id="GO:0005737">
    <property type="term" value="C:cytoplasm"/>
    <property type="evidence" value="ECO:0007669"/>
    <property type="project" value="UniProtKB-SubCell"/>
</dbReference>
<comment type="cofactor">
    <cofactor evidence="3">
        <name>Mn(2+)</name>
        <dbReference type="ChEBI" id="CHEBI:29035"/>
    </cofactor>
</comment>
<feature type="domain" description="SMP-30/Gluconolactonase/LRE-like region" evidence="17">
    <location>
        <begin position="37"/>
        <end position="292"/>
    </location>
</feature>
<evidence type="ECO:0000256" key="13">
    <source>
        <dbReference type="ARBA" id="ARBA00032464"/>
    </source>
</evidence>
<dbReference type="PRINTS" id="PR01790">
    <property type="entry name" value="SMP30FAMILY"/>
</dbReference>
<feature type="binding site" evidence="15">
    <location>
        <position position="130"/>
    </location>
    <ligand>
        <name>substrate</name>
    </ligand>
</feature>
<dbReference type="Proteomes" id="UP000192223">
    <property type="component" value="Unplaced"/>
</dbReference>
<dbReference type="STRING" id="224129.A0A1W4XBF7"/>
<evidence type="ECO:0000256" key="4">
    <source>
        <dbReference type="ARBA" id="ARBA00001946"/>
    </source>
</evidence>
<dbReference type="FunFam" id="2.120.10.30:FF:000027">
    <property type="entry name" value="Regucalcin homologue"/>
    <property type="match status" value="1"/>
</dbReference>
<comment type="cofactor">
    <cofactor evidence="4">
        <name>Mg(2+)</name>
        <dbReference type="ChEBI" id="CHEBI:18420"/>
    </cofactor>
</comment>
<comment type="cofactor">
    <cofactor evidence="2">
        <name>Ca(2+)</name>
        <dbReference type="ChEBI" id="CHEBI:29108"/>
    </cofactor>
</comment>
<evidence type="ECO:0000313" key="21">
    <source>
        <dbReference type="RefSeq" id="XP_018333442.1"/>
    </source>
</evidence>
<dbReference type="RefSeq" id="XP_018333442.1">
    <property type="nucleotide sequence ID" value="XM_018477940.1"/>
</dbReference>
<evidence type="ECO:0000259" key="17">
    <source>
        <dbReference type="Pfam" id="PF08450"/>
    </source>
</evidence>
<keyword evidence="11" id="KW-0378">Hydrolase</keyword>
<evidence type="ECO:0000256" key="15">
    <source>
        <dbReference type="PIRSR" id="PIRSR605511-2"/>
    </source>
</evidence>
<comment type="cofactor">
    <cofactor evidence="15">
        <name>Zn(2+)</name>
        <dbReference type="ChEBI" id="CHEBI:29105"/>
    </cofactor>
    <text evidence="15">Binds 1 divalent metal cation per subunit.</text>
</comment>
<dbReference type="OrthoDB" id="423498at2759"/>
<dbReference type="AlphaFoldDB" id="A0A1W4XBF7"/>
<evidence type="ECO:0000256" key="14">
    <source>
        <dbReference type="PIRSR" id="PIRSR605511-1"/>
    </source>
</evidence>
<keyword evidence="16" id="KW-0732">Signal</keyword>
<gene>
    <name evidence="19 20 21" type="primary">LOC108742663</name>
</gene>
<proteinExistence type="inferred from homology"/>
<dbReference type="InterPro" id="IPR005511">
    <property type="entry name" value="SMP-30"/>
</dbReference>
<dbReference type="KEGG" id="apln:108742663"/>
<dbReference type="RefSeq" id="XP_018333441.1">
    <property type="nucleotide sequence ID" value="XM_018477939.1"/>
</dbReference>
<protein>
    <recommendedName>
        <fullName evidence="8">Regucalcin</fullName>
        <ecNumber evidence="7">3.1.1.17</ecNumber>
    </recommendedName>
    <alternativeName>
        <fullName evidence="13">Gluconolactonase</fullName>
    </alternativeName>
</protein>
<keyword evidence="10 15" id="KW-0479">Metal-binding</keyword>
<evidence type="ECO:0000256" key="12">
    <source>
        <dbReference type="ARBA" id="ARBA00022837"/>
    </source>
</evidence>
<comment type="catalytic activity">
    <reaction evidence="1">
        <text>D-glucono-1,5-lactone + H2O = D-gluconate + H(+)</text>
        <dbReference type="Rhea" id="RHEA:10440"/>
        <dbReference type="ChEBI" id="CHEBI:15377"/>
        <dbReference type="ChEBI" id="CHEBI:15378"/>
        <dbReference type="ChEBI" id="CHEBI:16217"/>
        <dbReference type="ChEBI" id="CHEBI:18391"/>
        <dbReference type="EC" id="3.1.1.17"/>
    </reaction>
</comment>
<accession>A0A1W4XBF7</accession>
<feature type="binding site" evidence="15">
    <location>
        <position position="39"/>
    </location>
    <ligand>
        <name>a divalent metal cation</name>
        <dbReference type="ChEBI" id="CHEBI:60240"/>
    </ligand>
</feature>
<dbReference type="PANTHER" id="PTHR10907:SF66">
    <property type="entry name" value="MIP34848P1-RELATED"/>
    <property type="match status" value="1"/>
</dbReference>
<evidence type="ECO:0000256" key="6">
    <source>
        <dbReference type="ARBA" id="ARBA00008853"/>
    </source>
</evidence>
<dbReference type="Pfam" id="PF08450">
    <property type="entry name" value="SGL"/>
    <property type="match status" value="1"/>
</dbReference>
<evidence type="ECO:0000313" key="19">
    <source>
        <dbReference type="RefSeq" id="XP_018333440.1"/>
    </source>
</evidence>
<evidence type="ECO:0000256" key="8">
    <source>
        <dbReference type="ARBA" id="ARBA00016808"/>
    </source>
</evidence>
<evidence type="ECO:0000256" key="7">
    <source>
        <dbReference type="ARBA" id="ARBA00013227"/>
    </source>
</evidence>
<comment type="subcellular location">
    <subcellularLocation>
        <location evidence="5">Cytoplasm</location>
    </subcellularLocation>
</comment>
<dbReference type="Gene3D" id="2.120.10.30">
    <property type="entry name" value="TolB, C-terminal domain"/>
    <property type="match status" value="1"/>
</dbReference>
<keyword evidence="15" id="KW-0862">Zinc</keyword>
<dbReference type="GO" id="GO:0005509">
    <property type="term" value="F:calcium ion binding"/>
    <property type="evidence" value="ECO:0007669"/>
    <property type="project" value="TreeGrafter"/>
</dbReference>
<keyword evidence="9" id="KW-0963">Cytoplasm</keyword>
<keyword evidence="18" id="KW-1185">Reference proteome</keyword>
<feature type="binding site" evidence="15">
    <location>
        <position position="180"/>
    </location>
    <ligand>
        <name>a divalent metal cation</name>
        <dbReference type="ChEBI" id="CHEBI:60240"/>
    </ligand>
</feature>
<evidence type="ECO:0000256" key="5">
    <source>
        <dbReference type="ARBA" id="ARBA00004496"/>
    </source>
</evidence>
<dbReference type="GO" id="GO:0019853">
    <property type="term" value="P:L-ascorbic acid biosynthetic process"/>
    <property type="evidence" value="ECO:0007669"/>
    <property type="project" value="TreeGrafter"/>
</dbReference>
<dbReference type="GO" id="GO:0004341">
    <property type="term" value="F:gluconolactonase activity"/>
    <property type="evidence" value="ECO:0007669"/>
    <property type="project" value="UniProtKB-EC"/>
</dbReference>
<evidence type="ECO:0000256" key="3">
    <source>
        <dbReference type="ARBA" id="ARBA00001936"/>
    </source>
</evidence>
<evidence type="ECO:0000256" key="11">
    <source>
        <dbReference type="ARBA" id="ARBA00022801"/>
    </source>
</evidence>
<comment type="similarity">
    <text evidence="6">Belongs to the SMP-30/CGR1 family.</text>
</comment>
<feature type="active site" description="Proton donor/acceptor" evidence="14">
    <location>
        <position position="232"/>
    </location>
</feature>
<evidence type="ECO:0000256" key="2">
    <source>
        <dbReference type="ARBA" id="ARBA00001913"/>
    </source>
</evidence>
<sequence>MSPVNFLLPLLVCSLVPISSLKKMAPKVERVLENFIVGEAPHWDVATQNLYFIDCPGKSINRYDPVTKSHHQAVTDGNRVAFFIPVEGKQNDYIIGIDNELVHIVWDGTSNKIEKWEKLVEVPDKQVQFNDGKADPAGRLWTGTMAVITPSGDVPPNKGAFYSLENGQLKQHIGEVHISNGLAWNSDLKKMYYIDSGRRTVDEFDYDQENGTISNRKPIFTLEKHNIPGIPDGMTIDSDGNLWVAVFLGSRVIKIDPRKPETLLDTVTLPALQVTSAAFGGPNLDELYVTTGRDTRMSKHLQPPVDGALYRVTNTGSKGLPSNKVKISV</sequence>
<evidence type="ECO:0000256" key="9">
    <source>
        <dbReference type="ARBA" id="ARBA00022490"/>
    </source>
</evidence>
<evidence type="ECO:0000256" key="16">
    <source>
        <dbReference type="SAM" id="SignalP"/>
    </source>
</evidence>
<evidence type="ECO:0000313" key="18">
    <source>
        <dbReference type="Proteomes" id="UP000192223"/>
    </source>
</evidence>
<dbReference type="EC" id="3.1.1.17" evidence="7"/>
<feature type="signal peptide" evidence="16">
    <location>
        <begin position="1"/>
        <end position="21"/>
    </location>
</feature>
<dbReference type="SUPFAM" id="SSF63829">
    <property type="entry name" value="Calcium-dependent phosphotriesterase"/>
    <property type="match status" value="1"/>
</dbReference>
<dbReference type="GeneID" id="108742663"/>
<organism evidence="18 20">
    <name type="scientific">Agrilus planipennis</name>
    <name type="common">Emerald ash borer</name>
    <name type="synonym">Agrilus marcopoli</name>
    <dbReference type="NCBI Taxonomy" id="224129"/>
    <lineage>
        <taxon>Eukaryota</taxon>
        <taxon>Metazoa</taxon>
        <taxon>Ecdysozoa</taxon>
        <taxon>Arthropoda</taxon>
        <taxon>Hexapoda</taxon>
        <taxon>Insecta</taxon>
        <taxon>Pterygota</taxon>
        <taxon>Neoptera</taxon>
        <taxon>Endopterygota</taxon>
        <taxon>Coleoptera</taxon>
        <taxon>Polyphaga</taxon>
        <taxon>Elateriformia</taxon>
        <taxon>Buprestoidea</taxon>
        <taxon>Buprestidae</taxon>
        <taxon>Agrilinae</taxon>
        <taxon>Agrilus</taxon>
    </lineage>
</organism>
<reference evidence="19 20" key="1">
    <citation type="submission" date="2025-04" db="UniProtKB">
        <authorList>
            <consortium name="RefSeq"/>
        </authorList>
    </citation>
    <scope>IDENTIFICATION</scope>
    <source>
        <tissue evidence="19 20">Entire body</tissue>
    </source>
</reference>
<dbReference type="InterPro" id="IPR011042">
    <property type="entry name" value="6-blade_b-propeller_TolB-like"/>
</dbReference>
<keyword evidence="12" id="KW-0106">Calcium</keyword>
<name>A0A1W4XBF7_AGRPL</name>
<evidence type="ECO:0000256" key="10">
    <source>
        <dbReference type="ARBA" id="ARBA00022723"/>
    </source>
</evidence>
<evidence type="ECO:0000256" key="1">
    <source>
        <dbReference type="ARBA" id="ARBA00001589"/>
    </source>
</evidence>